<dbReference type="AlphaFoldDB" id="A0A433PBN3"/>
<gene>
    <name evidence="1" type="ORF">BC938DRAFT_477158</name>
</gene>
<protein>
    <submittedName>
        <fullName evidence="1">Uncharacterized protein</fullName>
    </submittedName>
</protein>
<name>A0A433PBN3_9FUNG</name>
<dbReference type="EMBL" id="RBNJ01026401">
    <property type="protein sequence ID" value="RUS14929.1"/>
    <property type="molecule type" value="Genomic_DNA"/>
</dbReference>
<proteinExistence type="predicted"/>
<accession>A0A433PBN3</accession>
<keyword evidence="2" id="KW-1185">Reference proteome</keyword>
<sequence length="106" mass="11814">MTLQKRNAHLRVYIRTIHGNGAHSVLTQVLSNLQHKTTTLMVLNLKGVQDSWEIRGVELHVDNGTDDGTDVTGVFRLGRIVADWCSEVNGLEMSILTNWGPLYDDG</sequence>
<comment type="caution">
    <text evidence="1">The sequence shown here is derived from an EMBL/GenBank/DDBJ whole genome shotgun (WGS) entry which is preliminary data.</text>
</comment>
<organism evidence="1 2">
    <name type="scientific">Jimgerdemannia flammicorona</name>
    <dbReference type="NCBI Taxonomy" id="994334"/>
    <lineage>
        <taxon>Eukaryota</taxon>
        <taxon>Fungi</taxon>
        <taxon>Fungi incertae sedis</taxon>
        <taxon>Mucoromycota</taxon>
        <taxon>Mucoromycotina</taxon>
        <taxon>Endogonomycetes</taxon>
        <taxon>Endogonales</taxon>
        <taxon>Endogonaceae</taxon>
        <taxon>Jimgerdemannia</taxon>
    </lineage>
</organism>
<dbReference type="Proteomes" id="UP000274822">
    <property type="component" value="Unassembled WGS sequence"/>
</dbReference>
<evidence type="ECO:0000313" key="1">
    <source>
        <dbReference type="EMBL" id="RUS14929.1"/>
    </source>
</evidence>
<reference evidence="1 2" key="1">
    <citation type="journal article" date="2018" name="New Phytol.">
        <title>Phylogenomics of Endogonaceae and evolution of mycorrhizas within Mucoromycota.</title>
        <authorList>
            <person name="Chang Y."/>
            <person name="Desiro A."/>
            <person name="Na H."/>
            <person name="Sandor L."/>
            <person name="Lipzen A."/>
            <person name="Clum A."/>
            <person name="Barry K."/>
            <person name="Grigoriev I.V."/>
            <person name="Martin F.M."/>
            <person name="Stajich J.E."/>
            <person name="Smith M.E."/>
            <person name="Bonito G."/>
            <person name="Spatafora J.W."/>
        </authorList>
    </citation>
    <scope>NUCLEOTIDE SEQUENCE [LARGE SCALE GENOMIC DNA]</scope>
    <source>
        <strain evidence="1 2">AD002</strain>
    </source>
</reference>
<evidence type="ECO:0000313" key="2">
    <source>
        <dbReference type="Proteomes" id="UP000274822"/>
    </source>
</evidence>